<comment type="caution">
    <text evidence="2">The sequence shown here is derived from an EMBL/GenBank/DDBJ whole genome shotgun (WGS) entry which is preliminary data.</text>
</comment>
<feature type="compositionally biased region" description="Polar residues" evidence="1">
    <location>
        <begin position="80"/>
        <end position="91"/>
    </location>
</feature>
<dbReference type="InterPro" id="IPR043198">
    <property type="entry name" value="Cyclin/Ssn8"/>
</dbReference>
<evidence type="ECO:0000313" key="2">
    <source>
        <dbReference type="EMBL" id="TGO13402.1"/>
    </source>
</evidence>
<dbReference type="GO" id="GO:0016538">
    <property type="term" value="F:cyclin-dependent protein serine/threonine kinase regulator activity"/>
    <property type="evidence" value="ECO:0007669"/>
    <property type="project" value="InterPro"/>
</dbReference>
<dbReference type="EMBL" id="PQXH01000070">
    <property type="protein sequence ID" value="TGO13402.1"/>
    <property type="molecule type" value="Genomic_DNA"/>
</dbReference>
<dbReference type="OrthoDB" id="10264655at2759"/>
<dbReference type="Gene3D" id="1.10.472.10">
    <property type="entry name" value="Cyclin-like"/>
    <property type="match status" value="2"/>
</dbReference>
<dbReference type="Gene3D" id="3.40.50.300">
    <property type="entry name" value="P-loop containing nucleotide triphosphate hydrolases"/>
    <property type="match status" value="1"/>
</dbReference>
<dbReference type="GO" id="GO:0006357">
    <property type="term" value="P:regulation of transcription by RNA polymerase II"/>
    <property type="evidence" value="ECO:0007669"/>
    <property type="project" value="InterPro"/>
</dbReference>
<accession>A0A4Z1ERK5</accession>
<organism evidence="2 3">
    <name type="scientific">Botrytis tulipae</name>
    <dbReference type="NCBI Taxonomy" id="87230"/>
    <lineage>
        <taxon>Eukaryota</taxon>
        <taxon>Fungi</taxon>
        <taxon>Dikarya</taxon>
        <taxon>Ascomycota</taxon>
        <taxon>Pezizomycotina</taxon>
        <taxon>Leotiomycetes</taxon>
        <taxon>Helotiales</taxon>
        <taxon>Sclerotiniaceae</taxon>
        <taxon>Botrytis</taxon>
    </lineage>
</organism>
<dbReference type="SUPFAM" id="SSF47954">
    <property type="entry name" value="Cyclin-like"/>
    <property type="match status" value="2"/>
</dbReference>
<feature type="region of interest" description="Disordered" evidence="1">
    <location>
        <begin position="719"/>
        <end position="754"/>
    </location>
</feature>
<proteinExistence type="predicted"/>
<dbReference type="PANTHER" id="PTHR10026">
    <property type="entry name" value="CYCLIN"/>
    <property type="match status" value="1"/>
</dbReference>
<evidence type="ECO:0000256" key="1">
    <source>
        <dbReference type="SAM" id="MobiDB-lite"/>
    </source>
</evidence>
<gene>
    <name evidence="2" type="ORF">BTUL_0070g00310</name>
</gene>
<evidence type="ECO:0008006" key="4">
    <source>
        <dbReference type="Google" id="ProtNLM"/>
    </source>
</evidence>
<keyword evidence="3" id="KW-1185">Reference proteome</keyword>
<dbReference type="InterPro" id="IPR036915">
    <property type="entry name" value="Cyclin-like_sf"/>
</dbReference>
<dbReference type="FunFam" id="1.10.472.10:FF:000086">
    <property type="entry name" value="Cyclin domain protein"/>
    <property type="match status" value="1"/>
</dbReference>
<dbReference type="Proteomes" id="UP000297777">
    <property type="component" value="Unassembled WGS sequence"/>
</dbReference>
<dbReference type="AlphaFoldDB" id="A0A4Z1ERK5"/>
<reference evidence="2 3" key="1">
    <citation type="submission" date="2017-12" db="EMBL/GenBank/DDBJ databases">
        <title>Comparative genomics of Botrytis spp.</title>
        <authorList>
            <person name="Valero-Jimenez C.A."/>
            <person name="Tapia P."/>
            <person name="Veloso J."/>
            <person name="Silva-Moreno E."/>
            <person name="Staats M."/>
            <person name="Valdes J.H."/>
            <person name="Van Kan J.A.L."/>
        </authorList>
    </citation>
    <scope>NUCLEOTIDE SEQUENCE [LARGE SCALE GENOMIC DNA]</scope>
    <source>
        <strain evidence="2 3">Bt9001</strain>
    </source>
</reference>
<dbReference type="InterPro" id="IPR027417">
    <property type="entry name" value="P-loop_NTPase"/>
</dbReference>
<feature type="region of interest" description="Disordered" evidence="1">
    <location>
        <begin position="80"/>
        <end position="100"/>
    </location>
</feature>
<evidence type="ECO:0000313" key="3">
    <source>
        <dbReference type="Proteomes" id="UP000297777"/>
    </source>
</evidence>
<name>A0A4Z1ERK5_9HELO</name>
<protein>
    <recommendedName>
        <fullName evidence="4">Cyclin-like domain-containing protein</fullName>
    </recommendedName>
</protein>
<sequence length="754" mass="84593">MESQESTPTSPSFYHPGQEKEMLYSIESLERLNSPESHLTTKECCVIQNTPKALTVAISGCTSSGKTTLALLLSEIFSSPTTKHSTGNKSPHTSKENNLGDAKATHPFTTIIHQDAFFISKADCPLVQFNSAPNDENFIRESLAQKNENPVYFYARTGTSGEENVQITGPNTDCMEAVNLGNLLRIVQAAQANNAESELCFQYKDDADKKELIEQYSGVIESMRRRVGECLAVGTGHHMRNDTVADYNYGWVFVEGFLLFSKALPSDDKSSWLDTSPEVEDRCTERSENVRQEFKEEAALKKSKVMRANEEKVVAKAALMQEFDIKLFLPTSKEVAKERRLSRFPYIDFPAGGRFPGQMWKSEGYFEEVVWKGYEDSFDWLLRETGKENVDGVFVRTTVDDTVENTVYWAVDIILQFLKAGNEMVSKDNARGFEITATMSHLNNPLATAQQLYQNTSNNRLPSELQDSVRFYAARLTQAAGILLGLPQDITAQANVLLYRYWLVDDLMQYEYSDVSAATLYLTAKVSASPRSFRSITNVYAYLLSQSASLTNSCVPENIPSSYYLSESAYITYRTRLLNIEGQVLNALGFNTHVALPHPLAITYLQTLDIFSPAHKNGSGKAVAKKTIHYINTALLSPQMLYLTHQPCALAVAAIYLAAKEEGIKMPEDEWWEVFDVEREELGFLVVGMRSLEGVARRGKEIFGEKMMIAKDDIMEELGKRGLGPSNGKSNGHSKKIDEEDEMMKLMDERMEDS</sequence>
<dbReference type="SUPFAM" id="SSF52540">
    <property type="entry name" value="P-loop containing nucleoside triphosphate hydrolases"/>
    <property type="match status" value="1"/>
</dbReference>
<feature type="compositionally biased region" description="Basic and acidic residues" evidence="1">
    <location>
        <begin position="735"/>
        <end position="754"/>
    </location>
</feature>